<dbReference type="InterPro" id="IPR050177">
    <property type="entry name" value="Lipid_A_modif_metabolic_enz"/>
</dbReference>
<dbReference type="Pfam" id="PF01370">
    <property type="entry name" value="Epimerase"/>
    <property type="match status" value="1"/>
</dbReference>
<dbReference type="SUPFAM" id="SSF51735">
    <property type="entry name" value="NAD(P)-binding Rossmann-fold domains"/>
    <property type="match status" value="1"/>
</dbReference>
<dbReference type="InterPro" id="IPR036291">
    <property type="entry name" value="NAD(P)-bd_dom_sf"/>
</dbReference>
<proteinExistence type="predicted"/>
<feature type="domain" description="NAD-dependent epimerase/dehydratase" evidence="1">
    <location>
        <begin position="1"/>
        <end position="225"/>
    </location>
</feature>
<dbReference type="AlphaFoldDB" id="A0A1T5FCH8"/>
<evidence type="ECO:0000259" key="1">
    <source>
        <dbReference type="Pfam" id="PF01370"/>
    </source>
</evidence>
<protein>
    <submittedName>
        <fullName evidence="2">UDP-glucose 4-epimerase</fullName>
    </submittedName>
</protein>
<name>A0A1T5FCH8_9SPHI</name>
<evidence type="ECO:0000313" key="2">
    <source>
        <dbReference type="EMBL" id="SKB93786.1"/>
    </source>
</evidence>
<dbReference type="InterPro" id="IPR001509">
    <property type="entry name" value="Epimerase_deHydtase"/>
</dbReference>
<dbReference type="Gene3D" id="3.40.50.720">
    <property type="entry name" value="NAD(P)-binding Rossmann-like Domain"/>
    <property type="match status" value="1"/>
</dbReference>
<dbReference type="STRING" id="572036.SAMN05661099_3590"/>
<keyword evidence="3" id="KW-1185">Reference proteome</keyword>
<sequence>MTGATGLVGSAILERMISEGHEITAASRSPKGSMKGVRWLQMDFEEAIDFGNYLCGTDVLIHNAACLKQGSTQSELNEIQTVNIDFTRAILKKAVESGVKKVIFTSSFSLIQKPLPDTITEESPVCPLTPYSRSKYDGENIIKEIAGENGLEYHIMRISSPISFNFDQMPMNVVKSWIIQSREGASLKVFGQGNRTQDFVAVQDIAQAFANGVELSASSGVYNIASGNTISMNELARLICLKFGNFYTHENADVNESDRWNILIEKARKYLQYKPLYTSTTVLEKLLSMVA</sequence>
<evidence type="ECO:0000313" key="3">
    <source>
        <dbReference type="Proteomes" id="UP000189981"/>
    </source>
</evidence>
<reference evidence="3" key="1">
    <citation type="submission" date="2017-02" db="EMBL/GenBank/DDBJ databases">
        <authorList>
            <person name="Varghese N."/>
            <person name="Submissions S."/>
        </authorList>
    </citation>
    <scope>NUCLEOTIDE SEQUENCE [LARGE SCALE GENOMIC DNA]</scope>
    <source>
        <strain evidence="3">DSM 22385</strain>
    </source>
</reference>
<organism evidence="2 3">
    <name type="scientific">Daejeonella lutea</name>
    <dbReference type="NCBI Taxonomy" id="572036"/>
    <lineage>
        <taxon>Bacteria</taxon>
        <taxon>Pseudomonadati</taxon>
        <taxon>Bacteroidota</taxon>
        <taxon>Sphingobacteriia</taxon>
        <taxon>Sphingobacteriales</taxon>
        <taxon>Sphingobacteriaceae</taxon>
        <taxon>Daejeonella</taxon>
    </lineage>
</organism>
<gene>
    <name evidence="2" type="ORF">SAMN05661099_3590</name>
</gene>
<accession>A0A1T5FCH8</accession>
<dbReference type="Proteomes" id="UP000189981">
    <property type="component" value="Unassembled WGS sequence"/>
</dbReference>
<dbReference type="EMBL" id="FUYR01000007">
    <property type="protein sequence ID" value="SKB93786.1"/>
    <property type="molecule type" value="Genomic_DNA"/>
</dbReference>
<dbReference type="PANTHER" id="PTHR43245">
    <property type="entry name" value="BIFUNCTIONAL POLYMYXIN RESISTANCE PROTEIN ARNA"/>
    <property type="match status" value="1"/>
</dbReference>